<dbReference type="OrthoDB" id="9795554at2"/>
<evidence type="ECO:0000313" key="4">
    <source>
        <dbReference type="Proteomes" id="UP000069771"/>
    </source>
</evidence>
<dbReference type="GeneID" id="78478524"/>
<evidence type="ECO:0000256" key="1">
    <source>
        <dbReference type="ARBA" id="ARBA00022801"/>
    </source>
</evidence>
<keyword evidence="4" id="KW-1185">Reference proteome</keyword>
<dbReference type="InterPro" id="IPR039329">
    <property type="entry name" value="SIAE"/>
</dbReference>
<dbReference type="InterPro" id="IPR005181">
    <property type="entry name" value="SASA"/>
</dbReference>
<dbReference type="AlphaFoldDB" id="A0A140DWK6"/>
<dbReference type="KEGG" id="fro:AALO17_18990"/>
<organism evidence="3 4">
    <name type="scientific">Faecalibaculum rodentium</name>
    <dbReference type="NCBI Taxonomy" id="1702221"/>
    <lineage>
        <taxon>Bacteria</taxon>
        <taxon>Bacillati</taxon>
        <taxon>Bacillota</taxon>
        <taxon>Erysipelotrichia</taxon>
        <taxon>Erysipelotrichales</taxon>
        <taxon>Erysipelotrichaceae</taxon>
        <taxon>Faecalibaculum</taxon>
    </lineage>
</organism>
<dbReference type="Pfam" id="PF03629">
    <property type="entry name" value="SASA"/>
    <property type="match status" value="1"/>
</dbReference>
<dbReference type="RefSeq" id="WP_067558197.1">
    <property type="nucleotide sequence ID" value="NZ_CAMTMS010000022.1"/>
</dbReference>
<evidence type="ECO:0000259" key="2">
    <source>
        <dbReference type="Pfam" id="PF03629"/>
    </source>
</evidence>
<dbReference type="PATRIC" id="fig|1702221.3.peg.1850"/>
<gene>
    <name evidence="3" type="ORF">AALO17_18990</name>
</gene>
<dbReference type="PANTHER" id="PTHR22901">
    <property type="entry name" value="SIALATE O-ACETYLESTERASE"/>
    <property type="match status" value="1"/>
</dbReference>
<dbReference type="Proteomes" id="UP000069771">
    <property type="component" value="Chromosome"/>
</dbReference>
<sequence>MIRLPDYIQDDAILTRLWGYSDQPEVTVNGRPVPVTDGTWESAFEDGDMLLADGDSRVTLHNVRHGLVILAAGQSNMEWPVRDSLNEDEIRQRLEGKDISWLQVPRILYPGHDSGEDMQWCRLKPDAIGDVSAVGLLATLEVAERTGRPIGLVGCYKGGSSAASWVPEEDLKADPALEAFYVTDYWADIADQTDEEEDACIAVFEQEVDNYNRRFADFDKAHPELSRAEKKDIMGHTPFPGPKGRKDFLRPAGLWDTMATRLKGLAPDILLWYQGEEDTKFAKGYKSLLTKLLARWRRELEQPDLPVVIAQLPGYMEYNPDKDWGTLRLAQMAVAEADSDAEIVCLLDAGDHENIHPQNKTIPGYRMGRMAAAMLGLEPYQDGPKVVRQTPDRVWFDQVLETGSDSLAWTGSHGLECDPVVRIRSATGIPAFPFKACDRIVTEDQEA</sequence>
<dbReference type="GO" id="GO:0005975">
    <property type="term" value="P:carbohydrate metabolic process"/>
    <property type="evidence" value="ECO:0007669"/>
    <property type="project" value="TreeGrafter"/>
</dbReference>
<dbReference type="STRING" id="1702221.AALO17_18990"/>
<dbReference type="SUPFAM" id="SSF52266">
    <property type="entry name" value="SGNH hydrolase"/>
    <property type="match status" value="1"/>
</dbReference>
<name>A0A140DWK6_9FIRM</name>
<dbReference type="InterPro" id="IPR036514">
    <property type="entry name" value="SGNH_hydro_sf"/>
</dbReference>
<reference evidence="3 4" key="1">
    <citation type="journal article" date="2016" name="Gut Pathog.">
        <title>Whole genome sequencing of "Faecalibaculum rodentium" ALO17, isolated from C57BL/6J laboratory mouse feces.</title>
        <authorList>
            <person name="Lim S."/>
            <person name="Chang D.H."/>
            <person name="Ahn S."/>
            <person name="Kim B.C."/>
        </authorList>
    </citation>
    <scope>NUCLEOTIDE SEQUENCE [LARGE SCALE GENOMIC DNA]</scope>
    <source>
        <strain evidence="3 4">Alo17</strain>
    </source>
</reference>
<keyword evidence="1" id="KW-0378">Hydrolase</keyword>
<accession>A0A140DWK6</accession>
<feature type="domain" description="Sialate O-acetylesterase" evidence="2">
    <location>
        <begin position="268"/>
        <end position="334"/>
    </location>
</feature>
<dbReference type="Gene3D" id="3.40.50.1110">
    <property type="entry name" value="SGNH hydrolase"/>
    <property type="match status" value="1"/>
</dbReference>
<dbReference type="EMBL" id="CP011391">
    <property type="protein sequence ID" value="AMK55033.1"/>
    <property type="molecule type" value="Genomic_DNA"/>
</dbReference>
<evidence type="ECO:0000313" key="3">
    <source>
        <dbReference type="EMBL" id="AMK55033.1"/>
    </source>
</evidence>
<proteinExistence type="predicted"/>
<dbReference type="GO" id="GO:0001681">
    <property type="term" value="F:sialate O-acetylesterase activity"/>
    <property type="evidence" value="ECO:0007669"/>
    <property type="project" value="InterPro"/>
</dbReference>
<protein>
    <recommendedName>
        <fullName evidence="2">Sialate O-acetylesterase domain-containing protein</fullName>
    </recommendedName>
</protein>
<dbReference type="PANTHER" id="PTHR22901:SF0">
    <property type="entry name" value="SIALATE O-ACETYLESTERASE"/>
    <property type="match status" value="1"/>
</dbReference>